<dbReference type="InterPro" id="IPR020579">
    <property type="entry name" value="Exonuc_VII_lsu_C"/>
</dbReference>
<dbReference type="Pfam" id="PF02601">
    <property type="entry name" value="Exonuc_VII_L"/>
    <property type="match status" value="1"/>
</dbReference>
<keyword evidence="3" id="KW-0378">Hydrolase</keyword>
<evidence type="ECO:0000256" key="5">
    <source>
        <dbReference type="SAM" id="MobiDB-lite"/>
    </source>
</evidence>
<dbReference type="GO" id="GO:0009318">
    <property type="term" value="C:exodeoxyribonuclease VII complex"/>
    <property type="evidence" value="ECO:0007669"/>
    <property type="project" value="InterPro"/>
</dbReference>
<evidence type="ECO:0000256" key="3">
    <source>
        <dbReference type="ARBA" id="ARBA00022801"/>
    </source>
</evidence>
<evidence type="ECO:0000256" key="2">
    <source>
        <dbReference type="ARBA" id="ARBA00022722"/>
    </source>
</evidence>
<sequence>MRAVNDSSRFLFDPDKARQPRRGPDVGASRPDKRAAAGMSVSALVARIKNALAESFPKSITVIGELSNCSLAASGHFYFTLKDANAAIPAVMWRRGASKLRFRPEDGMEVVLTGRVDVYDAQGKLQLYVDSITLKGAGELELAFRQLKDKLQREGLFDPARKKPLPHIPRAIGVVSSPTGAAIRDIGRTLRRRWPAATVYLLPAPVQGEGAAEKIAAAIAAIDRNAQRLQIDVILVARGGGSLEDLWAFNEEPVARAIAAARTPVITGVGHEVDITIADLAADVRAATPTAAAERAVPDRTEMGHRIGQLAARLSGLATALLAGARRDLQSVQRSVVFRDPTWRLRSAAQRLDELALRLPGGLKDCLARVRRRLEPAGNRLAALHPARLAERARSRLDRLTSRLAWVLGARSKLAGDRLADLCRRLEAHHPRHRLALARQAVAAALRQLQGLSYRATLTRGFSVTRNADGKILRLAAEAAAGDRIATELVDGRIDSVVSAGPDRPDRQRPKRRQRQAGGATLFDEDTAP</sequence>
<gene>
    <name evidence="8" type="ORF">LCGC14_0367620</name>
</gene>
<keyword evidence="2" id="KW-0540">Nuclease</keyword>
<evidence type="ECO:0000256" key="1">
    <source>
        <dbReference type="ARBA" id="ARBA00022490"/>
    </source>
</evidence>
<dbReference type="InterPro" id="IPR025824">
    <property type="entry name" value="OB-fold_nuc-bd_dom"/>
</dbReference>
<dbReference type="InterPro" id="IPR003753">
    <property type="entry name" value="Exonuc_VII_L"/>
</dbReference>
<feature type="region of interest" description="Disordered" evidence="5">
    <location>
        <begin position="496"/>
        <end position="529"/>
    </location>
</feature>
<proteinExistence type="inferred from homology"/>
<feature type="domain" description="Exonuclease VII large subunit C-terminal" evidence="6">
    <location>
        <begin position="156"/>
        <end position="496"/>
    </location>
</feature>
<dbReference type="EMBL" id="LAZR01000291">
    <property type="protein sequence ID" value="KKN76671.1"/>
    <property type="molecule type" value="Genomic_DNA"/>
</dbReference>
<keyword evidence="1" id="KW-0963">Cytoplasm</keyword>
<accession>A0A0F9VT63</accession>
<dbReference type="GO" id="GO:0006308">
    <property type="term" value="P:DNA catabolic process"/>
    <property type="evidence" value="ECO:0007669"/>
    <property type="project" value="InterPro"/>
</dbReference>
<name>A0A0F9VT63_9ZZZZ</name>
<dbReference type="PANTHER" id="PTHR30008:SF0">
    <property type="entry name" value="EXODEOXYRIBONUCLEASE 7 LARGE SUBUNIT"/>
    <property type="match status" value="1"/>
</dbReference>
<feature type="domain" description="OB-fold nucleic acid binding" evidence="7">
    <location>
        <begin position="39"/>
        <end position="132"/>
    </location>
</feature>
<comment type="caution">
    <text evidence="8">The sequence shown here is derived from an EMBL/GenBank/DDBJ whole genome shotgun (WGS) entry which is preliminary data.</text>
</comment>
<feature type="compositionally biased region" description="Basic and acidic residues" evidence="5">
    <location>
        <begin position="12"/>
        <end position="34"/>
    </location>
</feature>
<evidence type="ECO:0000259" key="7">
    <source>
        <dbReference type="Pfam" id="PF13742"/>
    </source>
</evidence>
<dbReference type="AlphaFoldDB" id="A0A0F9VT63"/>
<dbReference type="CDD" id="cd04489">
    <property type="entry name" value="ExoVII_LU_OBF"/>
    <property type="match status" value="1"/>
</dbReference>
<dbReference type="HAMAP" id="MF_00378">
    <property type="entry name" value="Exonuc_7_L"/>
    <property type="match status" value="1"/>
</dbReference>
<reference evidence="8" key="1">
    <citation type="journal article" date="2015" name="Nature">
        <title>Complex archaea that bridge the gap between prokaryotes and eukaryotes.</title>
        <authorList>
            <person name="Spang A."/>
            <person name="Saw J.H."/>
            <person name="Jorgensen S.L."/>
            <person name="Zaremba-Niedzwiedzka K."/>
            <person name="Martijn J."/>
            <person name="Lind A.E."/>
            <person name="van Eijk R."/>
            <person name="Schleper C."/>
            <person name="Guy L."/>
            <person name="Ettema T.J."/>
        </authorList>
    </citation>
    <scope>NUCLEOTIDE SEQUENCE</scope>
</reference>
<dbReference type="Pfam" id="PF13742">
    <property type="entry name" value="tRNA_anti_2"/>
    <property type="match status" value="1"/>
</dbReference>
<dbReference type="GO" id="GO:0008855">
    <property type="term" value="F:exodeoxyribonuclease VII activity"/>
    <property type="evidence" value="ECO:0007669"/>
    <property type="project" value="InterPro"/>
</dbReference>
<evidence type="ECO:0000256" key="4">
    <source>
        <dbReference type="ARBA" id="ARBA00022839"/>
    </source>
</evidence>
<dbReference type="NCBIfam" id="TIGR00237">
    <property type="entry name" value="xseA"/>
    <property type="match status" value="1"/>
</dbReference>
<protein>
    <submittedName>
        <fullName evidence="8">Uncharacterized protein</fullName>
    </submittedName>
</protein>
<organism evidence="8">
    <name type="scientific">marine sediment metagenome</name>
    <dbReference type="NCBI Taxonomy" id="412755"/>
    <lineage>
        <taxon>unclassified sequences</taxon>
        <taxon>metagenomes</taxon>
        <taxon>ecological metagenomes</taxon>
    </lineage>
</organism>
<dbReference type="PANTHER" id="PTHR30008">
    <property type="entry name" value="EXODEOXYRIBONUCLEASE 7 LARGE SUBUNIT"/>
    <property type="match status" value="1"/>
</dbReference>
<evidence type="ECO:0000259" key="6">
    <source>
        <dbReference type="Pfam" id="PF02601"/>
    </source>
</evidence>
<evidence type="ECO:0000313" key="8">
    <source>
        <dbReference type="EMBL" id="KKN76671.1"/>
    </source>
</evidence>
<feature type="region of interest" description="Disordered" evidence="5">
    <location>
        <begin position="1"/>
        <end position="34"/>
    </location>
</feature>
<keyword evidence="4" id="KW-0269">Exonuclease</keyword>
<dbReference type="GO" id="GO:0003676">
    <property type="term" value="F:nucleic acid binding"/>
    <property type="evidence" value="ECO:0007669"/>
    <property type="project" value="InterPro"/>
</dbReference>